<feature type="domain" description="EGF-like" evidence="3 4">
    <location>
        <begin position="84"/>
        <end position="95"/>
    </location>
</feature>
<accession>A0AA88XPS6</accession>
<dbReference type="PROSITE" id="PS00022">
    <property type="entry name" value="EGF_1"/>
    <property type="match status" value="2"/>
</dbReference>
<reference evidence="5" key="1">
    <citation type="submission" date="2019-08" db="EMBL/GenBank/DDBJ databases">
        <title>The improved chromosome-level genome for the pearl oyster Pinctada fucata martensii using PacBio sequencing and Hi-C.</title>
        <authorList>
            <person name="Zheng Z."/>
        </authorList>
    </citation>
    <scope>NUCLEOTIDE SEQUENCE</scope>
    <source>
        <strain evidence="5">ZZ-2019</strain>
        <tissue evidence="5">Adductor muscle</tissue>
    </source>
</reference>
<keyword evidence="6" id="KW-1185">Reference proteome</keyword>
<dbReference type="InterPro" id="IPR000742">
    <property type="entry name" value="EGF"/>
</dbReference>
<proteinExistence type="predicted"/>
<keyword evidence="2" id="KW-0472">Membrane</keyword>
<protein>
    <recommendedName>
        <fullName evidence="3 4">EGF-like domain-containing protein</fullName>
    </recommendedName>
</protein>
<sequence length="284" mass="31570">MGCDPVDGQCLCKPGWEGQTCASDLCQSTTTVNCGRYDELITCKGWNTLQIRNNSLPIEYKLYNICASLDETNQNEVCLTVEECKCSPGFTGSYCSQELNSDVGRQTEKSSDSTPIITAVSVGVVVVVIVLVSIVVFTIRTRNTKQANAAVDNKTYGLTDLRKRDGIFPNAANMNSNRPQSTNFANLSANLEDDVEYDRLSRRNQPNINHNQAVVSEDTYTHMTNQNTQTNDEYDVAGRNPHFYSPDSTEYGYSNFGLETSDYDELDRNSKGRRTDHSSSTYSS</sequence>
<keyword evidence="2" id="KW-0812">Transmembrane</keyword>
<name>A0AA88XPS6_PINIB</name>
<evidence type="ECO:0000313" key="6">
    <source>
        <dbReference type="Proteomes" id="UP001186944"/>
    </source>
</evidence>
<feature type="transmembrane region" description="Helical" evidence="2">
    <location>
        <begin position="116"/>
        <end position="139"/>
    </location>
</feature>
<dbReference type="Proteomes" id="UP001186944">
    <property type="component" value="Unassembled WGS sequence"/>
</dbReference>
<evidence type="ECO:0000259" key="4">
    <source>
        <dbReference type="PROSITE" id="PS01186"/>
    </source>
</evidence>
<dbReference type="CDD" id="cd00055">
    <property type="entry name" value="EGF_Lam"/>
    <property type="match status" value="1"/>
</dbReference>
<gene>
    <name evidence="5" type="ORF">FSP39_025463</name>
</gene>
<evidence type="ECO:0000259" key="3">
    <source>
        <dbReference type="PROSITE" id="PS00022"/>
    </source>
</evidence>
<comment type="caution">
    <text evidence="5">The sequence shown here is derived from an EMBL/GenBank/DDBJ whole genome shotgun (WGS) entry which is preliminary data.</text>
</comment>
<evidence type="ECO:0000313" key="5">
    <source>
        <dbReference type="EMBL" id="KAK3085172.1"/>
    </source>
</evidence>
<dbReference type="InterPro" id="IPR002049">
    <property type="entry name" value="LE_dom"/>
</dbReference>
<feature type="region of interest" description="Disordered" evidence="1">
    <location>
        <begin position="229"/>
        <end position="284"/>
    </location>
</feature>
<feature type="domain" description="EGF-like" evidence="3 4">
    <location>
        <begin position="10"/>
        <end position="21"/>
    </location>
</feature>
<dbReference type="AlphaFoldDB" id="A0AA88XPS6"/>
<dbReference type="EMBL" id="VSWD01000013">
    <property type="protein sequence ID" value="KAK3085172.1"/>
    <property type="molecule type" value="Genomic_DNA"/>
</dbReference>
<evidence type="ECO:0000256" key="2">
    <source>
        <dbReference type="SAM" id="Phobius"/>
    </source>
</evidence>
<evidence type="ECO:0000256" key="1">
    <source>
        <dbReference type="SAM" id="MobiDB-lite"/>
    </source>
</evidence>
<feature type="compositionally biased region" description="Basic and acidic residues" evidence="1">
    <location>
        <begin position="266"/>
        <end position="277"/>
    </location>
</feature>
<dbReference type="PROSITE" id="PS01186">
    <property type="entry name" value="EGF_2"/>
    <property type="match status" value="2"/>
</dbReference>
<keyword evidence="2" id="KW-1133">Transmembrane helix</keyword>
<organism evidence="5 6">
    <name type="scientific">Pinctada imbricata</name>
    <name type="common">Atlantic pearl-oyster</name>
    <name type="synonym">Pinctada martensii</name>
    <dbReference type="NCBI Taxonomy" id="66713"/>
    <lineage>
        <taxon>Eukaryota</taxon>
        <taxon>Metazoa</taxon>
        <taxon>Spiralia</taxon>
        <taxon>Lophotrochozoa</taxon>
        <taxon>Mollusca</taxon>
        <taxon>Bivalvia</taxon>
        <taxon>Autobranchia</taxon>
        <taxon>Pteriomorphia</taxon>
        <taxon>Pterioida</taxon>
        <taxon>Pterioidea</taxon>
        <taxon>Pteriidae</taxon>
        <taxon>Pinctada</taxon>
    </lineage>
</organism>